<dbReference type="GO" id="GO:0055129">
    <property type="term" value="P:L-proline biosynthetic process"/>
    <property type="evidence" value="ECO:0007669"/>
    <property type="project" value="TreeGrafter"/>
</dbReference>
<evidence type="ECO:0000313" key="5">
    <source>
        <dbReference type="EMBL" id="GIQ87491.1"/>
    </source>
</evidence>
<organism evidence="5 6">
    <name type="scientific">Kipferlia bialata</name>
    <dbReference type="NCBI Taxonomy" id="797122"/>
    <lineage>
        <taxon>Eukaryota</taxon>
        <taxon>Metamonada</taxon>
        <taxon>Carpediemonas-like organisms</taxon>
        <taxon>Kipferlia</taxon>
    </lineage>
</organism>
<dbReference type="HAMAP" id="MF_01925">
    <property type="entry name" value="P5C_reductase"/>
    <property type="match status" value="1"/>
</dbReference>
<keyword evidence="3" id="KW-0560">Oxidoreductase</keyword>
<comment type="caution">
    <text evidence="5">The sequence shown here is derived from an EMBL/GenBank/DDBJ whole genome shotgun (WGS) entry which is preliminary data.</text>
</comment>
<dbReference type="Pfam" id="PF14748">
    <property type="entry name" value="P5CR_dimer"/>
    <property type="match status" value="1"/>
</dbReference>
<dbReference type="EMBL" id="BDIP01003272">
    <property type="protein sequence ID" value="GIQ87491.1"/>
    <property type="molecule type" value="Genomic_DNA"/>
</dbReference>
<keyword evidence="6" id="KW-1185">Reference proteome</keyword>
<dbReference type="SUPFAM" id="SSF48179">
    <property type="entry name" value="6-phosphogluconate dehydrogenase C-terminal domain-like"/>
    <property type="match status" value="1"/>
</dbReference>
<dbReference type="PROSITE" id="PS00521">
    <property type="entry name" value="P5CR"/>
    <property type="match status" value="1"/>
</dbReference>
<evidence type="ECO:0000256" key="2">
    <source>
        <dbReference type="ARBA" id="ARBA00022857"/>
    </source>
</evidence>
<evidence type="ECO:0000256" key="1">
    <source>
        <dbReference type="ARBA" id="ARBA00005525"/>
    </source>
</evidence>
<feature type="non-terminal residue" evidence="5">
    <location>
        <position position="195"/>
    </location>
</feature>
<proteinExistence type="inferred from homology"/>
<dbReference type="SUPFAM" id="SSF51735">
    <property type="entry name" value="NAD(P)-binding Rossmann-fold domains"/>
    <property type="match status" value="1"/>
</dbReference>
<dbReference type="Gene3D" id="1.10.3730.10">
    <property type="entry name" value="ProC C-terminal domain-like"/>
    <property type="match status" value="1"/>
</dbReference>
<gene>
    <name evidence="5" type="ORF">KIPB_009537</name>
</gene>
<accession>A0A9K3GM73</accession>
<name>A0A9K3GM73_9EUKA</name>
<keyword evidence="2" id="KW-0521">NADP</keyword>
<dbReference type="InterPro" id="IPR029036">
    <property type="entry name" value="P5CR_dimer"/>
</dbReference>
<comment type="similarity">
    <text evidence="1">Belongs to the pyrroline-5-carboxylate reductase family.</text>
</comment>
<dbReference type="InterPro" id="IPR036291">
    <property type="entry name" value="NAD(P)-bd_dom_sf"/>
</dbReference>
<dbReference type="OrthoDB" id="10263291at2759"/>
<evidence type="ECO:0000259" key="4">
    <source>
        <dbReference type="Pfam" id="PF14748"/>
    </source>
</evidence>
<dbReference type="FunFam" id="1.10.3730.10:FF:000001">
    <property type="entry name" value="Pyrroline-5-carboxylate reductase"/>
    <property type="match status" value="1"/>
</dbReference>
<dbReference type="GO" id="GO:0004735">
    <property type="term" value="F:pyrroline-5-carboxylate reductase activity"/>
    <property type="evidence" value="ECO:0007669"/>
    <property type="project" value="InterPro"/>
</dbReference>
<protein>
    <submittedName>
        <fullName evidence="5">Pyrroline-5-carboxylate reductase</fullName>
    </submittedName>
</protein>
<dbReference type="PANTHER" id="PTHR11645:SF0">
    <property type="entry name" value="PYRROLINE-5-CARBOXYLATE REDUCTASE 3"/>
    <property type="match status" value="1"/>
</dbReference>
<dbReference type="InterPro" id="IPR008927">
    <property type="entry name" value="6-PGluconate_DH-like_C_sf"/>
</dbReference>
<evidence type="ECO:0000313" key="6">
    <source>
        <dbReference type="Proteomes" id="UP000265618"/>
    </source>
</evidence>
<dbReference type="InterPro" id="IPR000304">
    <property type="entry name" value="Pyrroline-COOH_reductase"/>
</dbReference>
<dbReference type="InterPro" id="IPR053790">
    <property type="entry name" value="P5CR-like_CS"/>
</dbReference>
<feature type="domain" description="Pyrroline-5-carboxylate reductase dimerisation" evidence="4">
    <location>
        <begin position="81"/>
        <end position="186"/>
    </location>
</feature>
<reference evidence="5 6" key="1">
    <citation type="journal article" date="2018" name="PLoS ONE">
        <title>The draft genome of Kipferlia bialata reveals reductive genome evolution in fornicate parasites.</title>
        <authorList>
            <person name="Tanifuji G."/>
            <person name="Takabayashi S."/>
            <person name="Kume K."/>
            <person name="Takagi M."/>
            <person name="Nakayama T."/>
            <person name="Kamikawa R."/>
            <person name="Inagaki Y."/>
            <person name="Hashimoto T."/>
        </authorList>
    </citation>
    <scope>NUCLEOTIDE SEQUENCE [LARGE SCALE GENOMIC DNA]</scope>
    <source>
        <strain evidence="5">NY0173</strain>
    </source>
</reference>
<sequence>GLAPLLSKDTLVVSILAGTTCAVLEKLLGSDLRVVRAMPNTPMMISEGMVGIAKGTNATDTDLDMAEVLFSAAAKVLRVAEPQLDALTAVSGSGPAYLFRFAEAQVAAAKELGFSDEDAALLVGQTIRGSINYLMSEMGFPAGTLRKQVTSPGGTTAAALDSFNDDGISEMVKRAFFAARDRSIELARQAETKVE</sequence>
<evidence type="ECO:0000256" key="3">
    <source>
        <dbReference type="ARBA" id="ARBA00023002"/>
    </source>
</evidence>
<dbReference type="Gene3D" id="3.40.50.720">
    <property type="entry name" value="NAD(P)-binding Rossmann-like Domain"/>
    <property type="match status" value="1"/>
</dbReference>
<dbReference type="AlphaFoldDB" id="A0A9K3GM73"/>
<dbReference type="Proteomes" id="UP000265618">
    <property type="component" value="Unassembled WGS sequence"/>
</dbReference>
<dbReference type="PANTHER" id="PTHR11645">
    <property type="entry name" value="PYRROLINE-5-CARBOXYLATE REDUCTASE"/>
    <property type="match status" value="1"/>
</dbReference>